<name>A0A6C0DJF0_9ZZZZ</name>
<dbReference type="AlphaFoldDB" id="A0A6C0DJF0"/>
<sequence length="192" mass="21384">MSIDFNGFNAVTYPNYFAKQPTLGSQRRLARNLVNTPTAEPAPDNRYPAYSGPMEDGQNGTDYRPHCAYNLPPGTQFTTKLWMIHHTDSMINLARQRHAEWSGSSLPLAKTIPPPAVAVFSSPFENELVPTHKYGGIGTERMDAKAPPLFGTFVMPPTPQEIRNNTKNIALTHQYQGGRNTPRGSHMYIPDN</sequence>
<reference evidence="2" key="1">
    <citation type="journal article" date="2020" name="Nature">
        <title>Giant virus diversity and host interactions through global metagenomics.</title>
        <authorList>
            <person name="Schulz F."/>
            <person name="Roux S."/>
            <person name="Paez-Espino D."/>
            <person name="Jungbluth S."/>
            <person name="Walsh D.A."/>
            <person name="Denef V.J."/>
            <person name="McMahon K.D."/>
            <person name="Konstantinidis K.T."/>
            <person name="Eloe-Fadrosh E.A."/>
            <person name="Kyrpides N.C."/>
            <person name="Woyke T."/>
        </authorList>
    </citation>
    <scope>NUCLEOTIDE SEQUENCE</scope>
    <source>
        <strain evidence="2">GVMAG-M-3300023174-176</strain>
    </source>
</reference>
<feature type="region of interest" description="Disordered" evidence="1">
    <location>
        <begin position="34"/>
        <end position="57"/>
    </location>
</feature>
<evidence type="ECO:0000256" key="1">
    <source>
        <dbReference type="SAM" id="MobiDB-lite"/>
    </source>
</evidence>
<dbReference type="EMBL" id="MN739613">
    <property type="protein sequence ID" value="QHT15685.1"/>
    <property type="molecule type" value="Genomic_DNA"/>
</dbReference>
<evidence type="ECO:0000313" key="2">
    <source>
        <dbReference type="EMBL" id="QHT15685.1"/>
    </source>
</evidence>
<accession>A0A6C0DJF0</accession>
<protein>
    <submittedName>
        <fullName evidence="2">Uncharacterized protein</fullName>
    </submittedName>
</protein>
<proteinExistence type="predicted"/>
<organism evidence="2">
    <name type="scientific">viral metagenome</name>
    <dbReference type="NCBI Taxonomy" id="1070528"/>
    <lineage>
        <taxon>unclassified sequences</taxon>
        <taxon>metagenomes</taxon>
        <taxon>organismal metagenomes</taxon>
    </lineage>
</organism>